<feature type="region of interest" description="Disordered" evidence="1">
    <location>
        <begin position="167"/>
        <end position="194"/>
    </location>
</feature>
<reference evidence="4 5" key="1">
    <citation type="submission" date="2019-08" db="EMBL/GenBank/DDBJ databases">
        <title>Complete genome sequence of Arcobacter acticola.</title>
        <authorList>
            <person name="Miller W."/>
        </authorList>
    </citation>
    <scope>NUCLEOTIDE SEQUENCE [LARGE SCALE GENOMIC DNA]</scope>
    <source>
        <strain evidence="4 5">KCTC 52212</strain>
    </source>
</reference>
<dbReference type="GO" id="GO:0003677">
    <property type="term" value="F:DNA binding"/>
    <property type="evidence" value="ECO:0007669"/>
    <property type="project" value="InterPro"/>
</dbReference>
<evidence type="ECO:0000313" key="4">
    <source>
        <dbReference type="EMBL" id="QKE28734.1"/>
    </source>
</evidence>
<feature type="domain" description="Transposase InsH N-terminal" evidence="3">
    <location>
        <begin position="43"/>
        <end position="129"/>
    </location>
</feature>
<feature type="domain" description="Transposase IS4-like" evidence="2">
    <location>
        <begin position="229"/>
        <end position="379"/>
    </location>
</feature>
<protein>
    <submittedName>
        <fullName evidence="4">Transposase, IS1182 family</fullName>
    </submittedName>
</protein>
<accession>A0A6M8F056</accession>
<dbReference type="GO" id="GO:0006313">
    <property type="term" value="P:DNA transposition"/>
    <property type="evidence" value="ECO:0007669"/>
    <property type="project" value="InterPro"/>
</dbReference>
<organism evidence="4 5">
    <name type="scientific">Arcobacter acticola</name>
    <dbReference type="NCBI Taxonomy" id="1849015"/>
    <lineage>
        <taxon>Bacteria</taxon>
        <taxon>Pseudomonadati</taxon>
        <taxon>Campylobacterota</taxon>
        <taxon>Epsilonproteobacteria</taxon>
        <taxon>Campylobacterales</taxon>
        <taxon>Arcobacteraceae</taxon>
        <taxon>Arcobacter</taxon>
    </lineage>
</organism>
<dbReference type="Pfam" id="PF01609">
    <property type="entry name" value="DDE_Tnp_1"/>
    <property type="match status" value="1"/>
</dbReference>
<evidence type="ECO:0000256" key="1">
    <source>
        <dbReference type="SAM" id="MobiDB-lite"/>
    </source>
</evidence>
<keyword evidence="5" id="KW-1185">Reference proteome</keyword>
<feature type="compositionally biased region" description="Basic and acidic residues" evidence="1">
    <location>
        <begin position="167"/>
        <end position="180"/>
    </location>
</feature>
<evidence type="ECO:0000259" key="3">
    <source>
        <dbReference type="Pfam" id="PF05598"/>
    </source>
</evidence>
<name>A0A6M8F056_9BACT</name>
<dbReference type="EMBL" id="CP042652">
    <property type="protein sequence ID" value="QKE28734.1"/>
    <property type="molecule type" value="Genomic_DNA"/>
</dbReference>
<dbReference type="RefSeq" id="WP_172126297.1">
    <property type="nucleotide sequence ID" value="NZ_CP042652.1"/>
</dbReference>
<gene>
    <name evidence="4" type="ORF">AACT_1576</name>
</gene>
<dbReference type="GO" id="GO:0004803">
    <property type="term" value="F:transposase activity"/>
    <property type="evidence" value="ECO:0007669"/>
    <property type="project" value="InterPro"/>
</dbReference>
<dbReference type="InterPro" id="IPR008490">
    <property type="entry name" value="Transposase_InsH_N"/>
</dbReference>
<evidence type="ECO:0000259" key="2">
    <source>
        <dbReference type="Pfam" id="PF01609"/>
    </source>
</evidence>
<dbReference type="AlphaFoldDB" id="A0A6M8F056"/>
<evidence type="ECO:0000313" key="5">
    <source>
        <dbReference type="Proteomes" id="UP000503483"/>
    </source>
</evidence>
<dbReference type="KEGG" id="paco:AACT_1576"/>
<proteinExistence type="predicted"/>
<dbReference type="InterPro" id="IPR002559">
    <property type="entry name" value="Transposase_11"/>
</dbReference>
<dbReference type="Proteomes" id="UP000503483">
    <property type="component" value="Chromosome"/>
</dbReference>
<sequence>MSILPKFSFKNASSGLSKMLLRILNLESSLFPILKEELRLEELSHKEQKLIKILDFAQIEKNVTVVSITNTPKDREEIARAFIAKSVYNIQTTRDLIDRLKNDRTLRVLCGWRYKSDIPSESKFSRVFKSLSELRIAQKTHEQFVKEYLSDTVFLYNASDATKIPLREKPLKAEKEEEKSKLKRGRPKKGETREPIKPTILNQQKDMQTVEEMLSLVSIKCGVGVKQNSKGNREIWIGGKLHISAVDGDIPIAAFYSGANVHDSSVALPLIQETSRRVSYLYDLQDAGYDADIIREFSQKHGHRPIIDINPKNSQVLRDKIQLAEDEKKKFEYFNLPQSSDIHHYNQRSMVERVNKYLKEDFGCNTIYYQGATKVASVLAFGILSICIHQSLKLVT</sequence>
<dbReference type="Pfam" id="PF05598">
    <property type="entry name" value="DUF772"/>
    <property type="match status" value="1"/>
</dbReference>